<reference evidence="1 2" key="1">
    <citation type="journal article" date="2018" name="PLoS Genet.">
        <title>Population sequencing reveals clonal diversity and ancestral inbreeding in the grapevine cultivar Chardonnay.</title>
        <authorList>
            <person name="Roach M.J."/>
            <person name="Johnson D.L."/>
            <person name="Bohlmann J."/>
            <person name="van Vuuren H.J."/>
            <person name="Jones S.J."/>
            <person name="Pretorius I.S."/>
            <person name="Schmidt S.A."/>
            <person name="Borneman A.R."/>
        </authorList>
    </citation>
    <scope>NUCLEOTIDE SEQUENCE [LARGE SCALE GENOMIC DNA]</scope>
    <source>
        <strain evidence="2">cv. Chardonnay</strain>
        <tissue evidence="1">Leaf</tissue>
    </source>
</reference>
<sequence>MDGRSSKIKTSLHVSSGNRVKFWKDRWCKNLSLRDAFLSLFAITSSKDAWVVDVWDGGSWVPRFIKQFNDWELEDVVWEVA</sequence>
<gene>
    <name evidence="1" type="ORF">CK203_002429</name>
</gene>
<evidence type="ECO:0000313" key="2">
    <source>
        <dbReference type="Proteomes" id="UP000288805"/>
    </source>
</evidence>
<proteinExistence type="predicted"/>
<dbReference type="AlphaFoldDB" id="A0A438KHI0"/>
<accession>A0A438KHI0</accession>
<evidence type="ECO:0000313" key="1">
    <source>
        <dbReference type="EMBL" id="RVX20675.1"/>
    </source>
</evidence>
<protein>
    <recommendedName>
        <fullName evidence="3">Reverse transcriptase zinc-binding domain-containing protein</fullName>
    </recommendedName>
</protein>
<organism evidence="1 2">
    <name type="scientific">Vitis vinifera</name>
    <name type="common">Grape</name>
    <dbReference type="NCBI Taxonomy" id="29760"/>
    <lineage>
        <taxon>Eukaryota</taxon>
        <taxon>Viridiplantae</taxon>
        <taxon>Streptophyta</taxon>
        <taxon>Embryophyta</taxon>
        <taxon>Tracheophyta</taxon>
        <taxon>Spermatophyta</taxon>
        <taxon>Magnoliopsida</taxon>
        <taxon>eudicotyledons</taxon>
        <taxon>Gunneridae</taxon>
        <taxon>Pentapetalae</taxon>
        <taxon>rosids</taxon>
        <taxon>Vitales</taxon>
        <taxon>Vitaceae</taxon>
        <taxon>Viteae</taxon>
        <taxon>Vitis</taxon>
    </lineage>
</organism>
<name>A0A438KHI0_VITVI</name>
<comment type="caution">
    <text evidence="1">The sequence shown here is derived from an EMBL/GenBank/DDBJ whole genome shotgun (WGS) entry which is preliminary data.</text>
</comment>
<dbReference type="Proteomes" id="UP000288805">
    <property type="component" value="Unassembled WGS sequence"/>
</dbReference>
<evidence type="ECO:0008006" key="3">
    <source>
        <dbReference type="Google" id="ProtNLM"/>
    </source>
</evidence>
<dbReference type="EMBL" id="QGNW01000006">
    <property type="protein sequence ID" value="RVX20675.1"/>
    <property type="molecule type" value="Genomic_DNA"/>
</dbReference>